<feature type="signal peptide" evidence="1">
    <location>
        <begin position="1"/>
        <end position="21"/>
    </location>
</feature>
<feature type="chain" id="PRO_5030061534" evidence="1">
    <location>
        <begin position="22"/>
        <end position="135"/>
    </location>
</feature>
<reference evidence="2 3" key="1">
    <citation type="submission" date="2018-06" db="EMBL/GenBank/DDBJ databases">
        <authorList>
            <consortium name="Pathogen Informatics"/>
            <person name="Doyle S."/>
        </authorList>
    </citation>
    <scope>NUCLEOTIDE SEQUENCE [LARGE SCALE GENOMIC DNA]</scope>
    <source>
        <strain evidence="2 3">NCTC9601</strain>
    </source>
</reference>
<dbReference type="AlphaFoldDB" id="A0A2X3DZF1"/>
<keyword evidence="1" id="KW-0732">Signal</keyword>
<name>A0A2X3DZF1_KLEPN</name>
<organism evidence="2 3">
    <name type="scientific">Klebsiella pneumoniae</name>
    <dbReference type="NCBI Taxonomy" id="573"/>
    <lineage>
        <taxon>Bacteria</taxon>
        <taxon>Pseudomonadati</taxon>
        <taxon>Pseudomonadota</taxon>
        <taxon>Gammaproteobacteria</taxon>
        <taxon>Enterobacterales</taxon>
        <taxon>Enterobacteriaceae</taxon>
        <taxon>Klebsiella/Raoultella group</taxon>
        <taxon>Klebsiella</taxon>
        <taxon>Klebsiella pneumoniae complex</taxon>
    </lineage>
</organism>
<evidence type="ECO:0000313" key="3">
    <source>
        <dbReference type="Proteomes" id="UP000251123"/>
    </source>
</evidence>
<accession>A0A2X3DZF1</accession>
<evidence type="ECO:0000313" key="2">
    <source>
        <dbReference type="EMBL" id="SQC16306.1"/>
    </source>
</evidence>
<proteinExistence type="predicted"/>
<dbReference type="Proteomes" id="UP000251123">
    <property type="component" value="Unassembled WGS sequence"/>
</dbReference>
<gene>
    <name evidence="2" type="ORF">NCTC9601_03993</name>
</gene>
<protein>
    <submittedName>
        <fullName evidence="2">Uncharacterized protein</fullName>
    </submittedName>
</protein>
<dbReference type="EMBL" id="UASN01000022">
    <property type="protein sequence ID" value="SQC16306.1"/>
    <property type="molecule type" value="Genomic_DNA"/>
</dbReference>
<evidence type="ECO:0000256" key="1">
    <source>
        <dbReference type="SAM" id="SignalP"/>
    </source>
</evidence>
<sequence>MTAIKSLFLSTALLVSFSALASDADISTLKKELKIFQPTDITKKNNDITVVIPAKNITREAYEALITNGLCTPIWTKDTPSSFLNGINTFTVVNQFKAFGYTLDSPLSTCKEMGNLMPEPAKVLMYSKTKSYTSS</sequence>